<reference evidence="2" key="1">
    <citation type="journal article" date="2019" name="Int. J. Syst. Evol. Microbiol.">
        <title>The Global Catalogue of Microorganisms (GCM) 10K type strain sequencing project: providing services to taxonomists for standard genome sequencing and annotation.</title>
        <authorList>
            <consortium name="The Broad Institute Genomics Platform"/>
            <consortium name="The Broad Institute Genome Sequencing Center for Infectious Disease"/>
            <person name="Wu L."/>
            <person name="Ma J."/>
        </authorList>
    </citation>
    <scope>NUCLEOTIDE SEQUENCE [LARGE SCALE GENOMIC DNA]</scope>
    <source>
        <strain evidence="2">IBRC-M 10813</strain>
    </source>
</reference>
<sequence>MAITYTCRYCNTRIGRIDDDRVTEMQLGFHWLTPEERRDIITYDAEGHASVRVVCETCQEMLDQNPELSLLSHPLQ</sequence>
<protein>
    <submittedName>
        <fullName evidence="1">Anti-sigma-F factor Fin</fullName>
    </submittedName>
</protein>
<evidence type="ECO:0000313" key="2">
    <source>
        <dbReference type="Proteomes" id="UP001595843"/>
    </source>
</evidence>
<name>A0ABV8J9I0_9BACL</name>
<dbReference type="InterPro" id="IPR020115">
    <property type="entry name" value="Fin"/>
</dbReference>
<evidence type="ECO:0000313" key="1">
    <source>
        <dbReference type="EMBL" id="MFC4075538.1"/>
    </source>
</evidence>
<dbReference type="Proteomes" id="UP001595843">
    <property type="component" value="Unassembled WGS sequence"/>
</dbReference>
<comment type="caution">
    <text evidence="1">The sequence shown here is derived from an EMBL/GenBank/DDBJ whole genome shotgun (WGS) entry which is preliminary data.</text>
</comment>
<organism evidence="1 2">
    <name type="scientific">Salinithrix halophila</name>
    <dbReference type="NCBI Taxonomy" id="1485204"/>
    <lineage>
        <taxon>Bacteria</taxon>
        <taxon>Bacillati</taxon>
        <taxon>Bacillota</taxon>
        <taxon>Bacilli</taxon>
        <taxon>Bacillales</taxon>
        <taxon>Thermoactinomycetaceae</taxon>
        <taxon>Salinithrix</taxon>
    </lineage>
</organism>
<dbReference type="EMBL" id="JBHSAP010000004">
    <property type="protein sequence ID" value="MFC4075538.1"/>
    <property type="molecule type" value="Genomic_DNA"/>
</dbReference>
<accession>A0ABV8J9I0</accession>
<keyword evidence="2" id="KW-1185">Reference proteome</keyword>
<dbReference type="Pfam" id="PF10955">
    <property type="entry name" value="Fin"/>
    <property type="match status" value="1"/>
</dbReference>
<dbReference type="RefSeq" id="WP_380701545.1">
    <property type="nucleotide sequence ID" value="NZ_JBHSAP010000004.1"/>
</dbReference>
<proteinExistence type="predicted"/>
<gene>
    <name evidence="1" type="ORF">ACFOUO_01795</name>
</gene>